<dbReference type="Proteomes" id="UP001055658">
    <property type="component" value="Chromosome"/>
</dbReference>
<proteinExistence type="predicted"/>
<evidence type="ECO:0000313" key="1">
    <source>
        <dbReference type="EMBL" id="USD21837.1"/>
    </source>
</evidence>
<keyword evidence="2" id="KW-1185">Reference proteome</keyword>
<protein>
    <submittedName>
        <fullName evidence="1">M91 family zinc metallopeptidase</fullName>
    </submittedName>
</protein>
<organism evidence="1 2">
    <name type="scientific">Microbulbifer variabilis</name>
    <dbReference type="NCBI Taxonomy" id="266805"/>
    <lineage>
        <taxon>Bacteria</taxon>
        <taxon>Pseudomonadati</taxon>
        <taxon>Pseudomonadota</taxon>
        <taxon>Gammaproteobacteria</taxon>
        <taxon>Cellvibrionales</taxon>
        <taxon>Microbulbiferaceae</taxon>
        <taxon>Microbulbifer</taxon>
    </lineage>
</organism>
<name>A0ABY4VCH3_9GAMM</name>
<evidence type="ECO:0000313" key="2">
    <source>
        <dbReference type="Proteomes" id="UP001055658"/>
    </source>
</evidence>
<reference evidence="1" key="1">
    <citation type="submission" date="2022-02" db="EMBL/GenBank/DDBJ databases">
        <title>Coral-associated bacteria.</title>
        <authorList>
            <person name="Tang K."/>
            <person name="Wang X."/>
        </authorList>
    </citation>
    <scope>NUCLEOTIDE SEQUENCE</scope>
    <source>
        <strain evidence="1">SCSIO 43006</strain>
    </source>
</reference>
<sequence>MGLCIDSTNVAFINQVRNALTVLLGQANALAYSAEKYHFGARTVTRITRGVGMTNALLQLPQSATLVSRIIASPHDTRITESAGLAAVPDKWLKDRVWSNFKYYVPLVKHDQGFMGKVMSTGASACVHWNNTVQTTTNLNQNGTVTDGGACPIFITLAHELGHADRINRGVYLSGATEITCLVDERQNMLHNVQVTQPSRFFRARVNTGGASIRIPDLNRTVNNPNNVITTRTQGWIWVTTERILLEELANVGGLSDDNNVLPNDPLTISENTIRVEHGIARRRKYGSIGQVN</sequence>
<dbReference type="EMBL" id="CP092418">
    <property type="protein sequence ID" value="USD21837.1"/>
    <property type="molecule type" value="Genomic_DNA"/>
</dbReference>
<gene>
    <name evidence="1" type="ORF">MJO52_01460</name>
</gene>
<dbReference type="RefSeq" id="WP_252084234.1">
    <property type="nucleotide sequence ID" value="NZ_CP092418.1"/>
</dbReference>
<accession>A0ABY4VCH3</accession>